<evidence type="ECO:0000313" key="1">
    <source>
        <dbReference type="EMBL" id="CAD6260317.1"/>
    </source>
</evidence>
<gene>
    <name evidence="1" type="ORF">NCGR_LOCUS43752</name>
</gene>
<dbReference type="OrthoDB" id="630292at2759"/>
<proteinExistence type="predicted"/>
<reference evidence="1" key="1">
    <citation type="submission" date="2020-10" db="EMBL/GenBank/DDBJ databases">
        <authorList>
            <person name="Han B."/>
            <person name="Lu T."/>
            <person name="Zhao Q."/>
            <person name="Huang X."/>
            <person name="Zhao Y."/>
        </authorList>
    </citation>
    <scope>NUCLEOTIDE SEQUENCE</scope>
</reference>
<dbReference type="EMBL" id="CAJGYO010000011">
    <property type="protein sequence ID" value="CAD6260317.1"/>
    <property type="molecule type" value="Genomic_DNA"/>
</dbReference>
<organism evidence="1 2">
    <name type="scientific">Miscanthus lutarioriparius</name>
    <dbReference type="NCBI Taxonomy" id="422564"/>
    <lineage>
        <taxon>Eukaryota</taxon>
        <taxon>Viridiplantae</taxon>
        <taxon>Streptophyta</taxon>
        <taxon>Embryophyta</taxon>
        <taxon>Tracheophyta</taxon>
        <taxon>Spermatophyta</taxon>
        <taxon>Magnoliopsida</taxon>
        <taxon>Liliopsida</taxon>
        <taxon>Poales</taxon>
        <taxon>Poaceae</taxon>
        <taxon>PACMAD clade</taxon>
        <taxon>Panicoideae</taxon>
        <taxon>Andropogonodae</taxon>
        <taxon>Andropogoneae</taxon>
        <taxon>Saccharinae</taxon>
        <taxon>Miscanthus</taxon>
    </lineage>
</organism>
<evidence type="ECO:0000313" key="2">
    <source>
        <dbReference type="Proteomes" id="UP000604825"/>
    </source>
</evidence>
<dbReference type="AlphaFoldDB" id="A0A811QR95"/>
<dbReference type="Proteomes" id="UP000604825">
    <property type="component" value="Unassembled WGS sequence"/>
</dbReference>
<name>A0A811QR95_9POAL</name>
<comment type="caution">
    <text evidence="1">The sequence shown here is derived from an EMBL/GenBank/DDBJ whole genome shotgun (WGS) entry which is preliminary data.</text>
</comment>
<accession>A0A811QR95</accession>
<keyword evidence="2" id="KW-1185">Reference proteome</keyword>
<sequence length="125" mass="14593">MDPVLDDDAFIMDMLRGELWLTTRTSKTPDTMTIWPMPVDDEGGQGHWERRYSIVGYPPSSGDGSSRVLFWNQRVLYSYDVATSMLTTVCEMDRMRYQGRTARKWKHLFKFNVRLYTESLVPLTA</sequence>
<protein>
    <submittedName>
        <fullName evidence="1">Uncharacterized protein</fullName>
    </submittedName>
</protein>